<accession>A0ABC9FDX8</accession>
<evidence type="ECO:0000256" key="2">
    <source>
        <dbReference type="SAM" id="Phobius"/>
    </source>
</evidence>
<sequence>MSSSLPAGSTTKTATTARSLFALALRAWNLCVLLVVVAALVLVSPAAVVILFPVACMSLSLPPLRDHSSDPLPSLCRPTGQVMSTGAACASGSKTAPRSTAPRRPAASTTTTLPLRKRGARGTGPSKNTARRVSGPWMKRSPIVATASNNNAGFTSSTQAATTEPFMIYWLSGEVWREATGRGVRNAQIYKVN</sequence>
<feature type="compositionally biased region" description="Low complexity" evidence="1">
    <location>
        <begin position="95"/>
        <end position="114"/>
    </location>
</feature>
<organism evidence="3 4">
    <name type="scientific">Urochloa decumbens</name>
    <dbReference type="NCBI Taxonomy" id="240449"/>
    <lineage>
        <taxon>Eukaryota</taxon>
        <taxon>Viridiplantae</taxon>
        <taxon>Streptophyta</taxon>
        <taxon>Embryophyta</taxon>
        <taxon>Tracheophyta</taxon>
        <taxon>Spermatophyta</taxon>
        <taxon>Magnoliopsida</taxon>
        <taxon>Liliopsida</taxon>
        <taxon>Poales</taxon>
        <taxon>Poaceae</taxon>
        <taxon>PACMAD clade</taxon>
        <taxon>Panicoideae</taxon>
        <taxon>Panicodae</taxon>
        <taxon>Paniceae</taxon>
        <taxon>Melinidinae</taxon>
        <taxon>Urochloa</taxon>
    </lineage>
</organism>
<evidence type="ECO:0000313" key="4">
    <source>
        <dbReference type="Proteomes" id="UP001497457"/>
    </source>
</evidence>
<feature type="transmembrane region" description="Helical" evidence="2">
    <location>
        <begin position="27"/>
        <end position="55"/>
    </location>
</feature>
<evidence type="ECO:0000313" key="3">
    <source>
        <dbReference type="EMBL" id="CAL5073818.1"/>
    </source>
</evidence>
<dbReference type="Proteomes" id="UP001497457">
    <property type="component" value="Chromosome 6rd"/>
</dbReference>
<proteinExistence type="predicted"/>
<keyword evidence="2" id="KW-1133">Transmembrane helix</keyword>
<keyword evidence="2" id="KW-0472">Membrane</keyword>
<dbReference type="AlphaFoldDB" id="A0ABC9FDX8"/>
<dbReference type="EMBL" id="OZ075116">
    <property type="protein sequence ID" value="CAL5073818.1"/>
    <property type="molecule type" value="Genomic_DNA"/>
</dbReference>
<name>A0ABC9FDX8_9POAL</name>
<keyword evidence="2" id="KW-0812">Transmembrane</keyword>
<protein>
    <submittedName>
        <fullName evidence="3">Uncharacterized protein</fullName>
    </submittedName>
</protein>
<keyword evidence="4" id="KW-1185">Reference proteome</keyword>
<reference evidence="3" key="1">
    <citation type="submission" date="2024-10" db="EMBL/GenBank/DDBJ databases">
        <authorList>
            <person name="Ryan C."/>
        </authorList>
    </citation>
    <scope>NUCLEOTIDE SEQUENCE [LARGE SCALE GENOMIC DNA]</scope>
</reference>
<gene>
    <name evidence="3" type="ORF">URODEC1_LOCUS104826</name>
</gene>
<feature type="region of interest" description="Disordered" evidence="1">
    <location>
        <begin position="87"/>
        <end position="135"/>
    </location>
</feature>
<evidence type="ECO:0000256" key="1">
    <source>
        <dbReference type="SAM" id="MobiDB-lite"/>
    </source>
</evidence>